<dbReference type="EMBL" id="JAQQFN010000005">
    <property type="protein sequence ID" value="MFL9883222.1"/>
    <property type="molecule type" value="Genomic_DNA"/>
</dbReference>
<organism evidence="1 2">
    <name type="scientific">Paraburkholderia agricolaris</name>
    <dbReference type="NCBI Taxonomy" id="2152888"/>
    <lineage>
        <taxon>Bacteria</taxon>
        <taxon>Pseudomonadati</taxon>
        <taxon>Pseudomonadota</taxon>
        <taxon>Betaproteobacteria</taxon>
        <taxon>Burkholderiales</taxon>
        <taxon>Burkholderiaceae</taxon>
        <taxon>Paraburkholderia</taxon>
    </lineage>
</organism>
<name>A0ABW8ZJ25_9BURK</name>
<reference evidence="1 2" key="1">
    <citation type="journal article" date="2024" name="Chem. Sci.">
        <title>Discovery of megapolipeptins by genome mining of a Burkholderiales bacteria collection.</title>
        <authorList>
            <person name="Paulo B.S."/>
            <person name="Recchia M.J.J."/>
            <person name="Lee S."/>
            <person name="Fergusson C.H."/>
            <person name="Romanowski S.B."/>
            <person name="Hernandez A."/>
            <person name="Krull N."/>
            <person name="Liu D.Y."/>
            <person name="Cavanagh H."/>
            <person name="Bos A."/>
            <person name="Gray C.A."/>
            <person name="Murphy B.T."/>
            <person name="Linington R.G."/>
            <person name="Eustaquio A.S."/>
        </authorList>
    </citation>
    <scope>NUCLEOTIDE SEQUENCE [LARGE SCALE GENOMIC DNA]</scope>
    <source>
        <strain evidence="1 2">RL16-012-BIC-B</strain>
    </source>
</reference>
<sequence length="99" mass="11540">MLLIILPTNTRFSPGRIVMTHGVDALVREGRFHPNTYLDRHLAGDWGDLSDADRQHNDRALQSRDDRMFSSYQVAPDLMLWIITEWDRSVTTLLLPKEY</sequence>
<protein>
    <recommendedName>
        <fullName evidence="3">Type I restriction enzyme M protein</fullName>
    </recommendedName>
</protein>
<accession>A0ABW8ZJ25</accession>
<evidence type="ECO:0008006" key="3">
    <source>
        <dbReference type="Google" id="ProtNLM"/>
    </source>
</evidence>
<dbReference type="RefSeq" id="WP_408326723.1">
    <property type="nucleotide sequence ID" value="NZ_JAQQFH010000002.1"/>
</dbReference>
<keyword evidence="2" id="KW-1185">Reference proteome</keyword>
<evidence type="ECO:0000313" key="2">
    <source>
        <dbReference type="Proteomes" id="UP001629249"/>
    </source>
</evidence>
<gene>
    <name evidence="1" type="ORF">PQR66_09310</name>
</gene>
<proteinExistence type="predicted"/>
<dbReference type="Proteomes" id="UP001629249">
    <property type="component" value="Unassembled WGS sequence"/>
</dbReference>
<comment type="caution">
    <text evidence="1">The sequence shown here is derived from an EMBL/GenBank/DDBJ whole genome shotgun (WGS) entry which is preliminary data.</text>
</comment>
<evidence type="ECO:0000313" key="1">
    <source>
        <dbReference type="EMBL" id="MFL9883222.1"/>
    </source>
</evidence>